<protein>
    <submittedName>
        <fullName evidence="1">Uncharacterized protein</fullName>
    </submittedName>
</protein>
<dbReference type="Proteomes" id="UP000182190">
    <property type="component" value="Unassembled WGS sequence"/>
</dbReference>
<sequence>MFFGHWVEGITSVAKLYNPATKFNGFGDNLYSLLQIEEDGRQLND</sequence>
<accession>A0A7Z9BWT4</accession>
<gene>
    <name evidence="1" type="ORF">PL9631_560072</name>
</gene>
<evidence type="ECO:0000313" key="2">
    <source>
        <dbReference type="Proteomes" id="UP000182190"/>
    </source>
</evidence>
<evidence type="ECO:0000313" key="1">
    <source>
        <dbReference type="EMBL" id="VXD21384.1"/>
    </source>
</evidence>
<proteinExistence type="predicted"/>
<comment type="caution">
    <text evidence="1">The sequence shown here is derived from an EMBL/GenBank/DDBJ whole genome shotgun (WGS) entry which is preliminary data.</text>
</comment>
<keyword evidence="2" id="KW-1185">Reference proteome</keyword>
<name>A0A7Z9BWT4_9CYAN</name>
<dbReference type="EMBL" id="CZCS02000197">
    <property type="protein sequence ID" value="VXD21384.1"/>
    <property type="molecule type" value="Genomic_DNA"/>
</dbReference>
<reference evidence="1" key="1">
    <citation type="submission" date="2019-10" db="EMBL/GenBank/DDBJ databases">
        <authorList>
            <consortium name="Genoscope - CEA"/>
            <person name="William W."/>
        </authorList>
    </citation>
    <scope>NUCLEOTIDE SEQUENCE [LARGE SCALE GENOMIC DNA]</scope>
    <source>
        <strain evidence="1">BBR_PRJEB10994</strain>
    </source>
</reference>
<dbReference type="AlphaFoldDB" id="A0A7Z9BWT4"/>
<organism evidence="1 2">
    <name type="scientific">Planktothrix paucivesiculata PCC 9631</name>
    <dbReference type="NCBI Taxonomy" id="671071"/>
    <lineage>
        <taxon>Bacteria</taxon>
        <taxon>Bacillati</taxon>
        <taxon>Cyanobacteriota</taxon>
        <taxon>Cyanophyceae</taxon>
        <taxon>Oscillatoriophycideae</taxon>
        <taxon>Oscillatoriales</taxon>
        <taxon>Microcoleaceae</taxon>
        <taxon>Planktothrix</taxon>
    </lineage>
</organism>